<name>A0ABT3GLY7_9BACT</name>
<feature type="domain" description="Ice-binding protein C-terminal" evidence="2">
    <location>
        <begin position="222"/>
        <end position="244"/>
    </location>
</feature>
<sequence>MNPTHTTRTLILLSLAIATTAPAATVSWNYDRNGTVTGTAVAGVVPVANWNNSWPSNPTTDLIDDIGASTTIDLSYASFNNWNIQGSHPGVDGDGSSNKELLNGYLNAGPAGWNPPVTSSSVAISQIPYASYNIIVYFSSDGANREGQVGNGSTTFYFSTLGAASIAGSNATLTQTTSTSTSDYAGANYAIFSSLSGASQTITLQMRDNDEWGGIAGFQVVAVPEPSAALLGGLGLLGLLRRRRA</sequence>
<dbReference type="Pfam" id="PF07589">
    <property type="entry name" value="PEP-CTERM"/>
    <property type="match status" value="1"/>
</dbReference>
<proteinExistence type="predicted"/>
<keyword evidence="4" id="KW-1185">Reference proteome</keyword>
<evidence type="ECO:0000259" key="2">
    <source>
        <dbReference type="Pfam" id="PF07589"/>
    </source>
</evidence>
<evidence type="ECO:0000313" key="3">
    <source>
        <dbReference type="EMBL" id="MCW1924533.1"/>
    </source>
</evidence>
<dbReference type="RefSeq" id="WP_264488640.1">
    <property type="nucleotide sequence ID" value="NZ_JAPDDT010000008.1"/>
</dbReference>
<dbReference type="EMBL" id="JAPDDT010000008">
    <property type="protein sequence ID" value="MCW1924533.1"/>
    <property type="molecule type" value="Genomic_DNA"/>
</dbReference>
<feature type="chain" id="PRO_5045288259" evidence="1">
    <location>
        <begin position="24"/>
        <end position="245"/>
    </location>
</feature>
<keyword evidence="1" id="KW-0732">Signal</keyword>
<protein>
    <submittedName>
        <fullName evidence="3">PEP-CTERM sorting domain-containing protein</fullName>
    </submittedName>
</protein>
<evidence type="ECO:0000256" key="1">
    <source>
        <dbReference type="SAM" id="SignalP"/>
    </source>
</evidence>
<organism evidence="3 4">
    <name type="scientific">Luteolibacter arcticus</name>
    <dbReference type="NCBI Taxonomy" id="1581411"/>
    <lineage>
        <taxon>Bacteria</taxon>
        <taxon>Pseudomonadati</taxon>
        <taxon>Verrucomicrobiota</taxon>
        <taxon>Verrucomicrobiia</taxon>
        <taxon>Verrucomicrobiales</taxon>
        <taxon>Verrucomicrobiaceae</taxon>
        <taxon>Luteolibacter</taxon>
    </lineage>
</organism>
<feature type="signal peptide" evidence="1">
    <location>
        <begin position="1"/>
        <end position="23"/>
    </location>
</feature>
<accession>A0ABT3GLY7</accession>
<evidence type="ECO:0000313" key="4">
    <source>
        <dbReference type="Proteomes" id="UP001320876"/>
    </source>
</evidence>
<reference evidence="3 4" key="1">
    <citation type="submission" date="2022-10" db="EMBL/GenBank/DDBJ databases">
        <title>Luteolibacter arcticus strain CCTCC AB 2014275, whole genome shotgun sequencing project.</title>
        <authorList>
            <person name="Zhao G."/>
            <person name="Shen L."/>
        </authorList>
    </citation>
    <scope>NUCLEOTIDE SEQUENCE [LARGE SCALE GENOMIC DNA]</scope>
    <source>
        <strain evidence="3 4">CCTCC AB 2014275</strain>
    </source>
</reference>
<gene>
    <name evidence="3" type="ORF">OKA05_18350</name>
</gene>
<dbReference type="InterPro" id="IPR013424">
    <property type="entry name" value="Ice-binding_C"/>
</dbReference>
<comment type="caution">
    <text evidence="3">The sequence shown here is derived from an EMBL/GenBank/DDBJ whole genome shotgun (WGS) entry which is preliminary data.</text>
</comment>
<dbReference type="Proteomes" id="UP001320876">
    <property type="component" value="Unassembled WGS sequence"/>
</dbReference>